<keyword evidence="1" id="KW-1185">Reference proteome</keyword>
<protein>
    <submittedName>
        <fullName evidence="2">Zinc finger protein 658 isoform X2</fullName>
    </submittedName>
</protein>
<dbReference type="RefSeq" id="XP_074219081.1">
    <property type="nucleotide sequence ID" value="XM_074362980.1"/>
</dbReference>
<proteinExistence type="predicted"/>
<evidence type="ECO:0000313" key="2">
    <source>
        <dbReference type="RefSeq" id="XP_074219081.1"/>
    </source>
</evidence>
<gene>
    <name evidence="2" type="primary">LOC105080439</name>
</gene>
<dbReference type="Proteomes" id="UP001732780">
    <property type="component" value="Chromosome 4"/>
</dbReference>
<evidence type="ECO:0000313" key="1">
    <source>
        <dbReference type="Proteomes" id="UP001732780"/>
    </source>
</evidence>
<organism evidence="1 2">
    <name type="scientific">Camelus bactrianus</name>
    <name type="common">Bactrian camel</name>
    <dbReference type="NCBI Taxonomy" id="9837"/>
    <lineage>
        <taxon>Eukaryota</taxon>
        <taxon>Metazoa</taxon>
        <taxon>Chordata</taxon>
        <taxon>Craniata</taxon>
        <taxon>Vertebrata</taxon>
        <taxon>Euteleostomi</taxon>
        <taxon>Mammalia</taxon>
        <taxon>Eutheria</taxon>
        <taxon>Laurasiatheria</taxon>
        <taxon>Artiodactyla</taxon>
        <taxon>Tylopoda</taxon>
        <taxon>Camelidae</taxon>
        <taxon>Camelus</taxon>
    </lineage>
</organism>
<sequence length="109" mass="12772">MDVRQGSVSFEDVTVEFTQDEWQYVDPAQRTLYRDVMLENYSHLISVGYCFPTPEVIVKLEQDEEPWSLEEESLNQRYPGCYRVDVHIEGNQEKQEKPLWQTPDASSPA</sequence>
<reference evidence="2" key="1">
    <citation type="submission" date="2025-08" db="UniProtKB">
        <authorList>
            <consortium name="RefSeq"/>
        </authorList>
    </citation>
    <scope>IDENTIFICATION</scope>
    <source>
        <tissue evidence="2">Blood</tissue>
    </source>
</reference>
<accession>A0AC58Q9X0</accession>
<name>A0AC58Q9X0_CAMBA</name>